<keyword evidence="1" id="KW-0378">Hydrolase</keyword>
<protein>
    <recommendedName>
        <fullName evidence="7">Dual specificity protein phosphatase 19</fullName>
    </recommendedName>
</protein>
<dbReference type="InterPro" id="IPR000340">
    <property type="entry name" value="Dual-sp_phosphatase_cat-dom"/>
</dbReference>
<dbReference type="InterPro" id="IPR000387">
    <property type="entry name" value="Tyr_Pase_dom"/>
</dbReference>
<dbReference type="InterPro" id="IPR016130">
    <property type="entry name" value="Tyr_Pase_AS"/>
</dbReference>
<dbReference type="AlphaFoldDB" id="A0AAD9NR65"/>
<dbReference type="SUPFAM" id="SSF52799">
    <property type="entry name" value="(Phosphotyrosine protein) phosphatases II"/>
    <property type="match status" value="1"/>
</dbReference>
<dbReference type="GO" id="GO:0005737">
    <property type="term" value="C:cytoplasm"/>
    <property type="evidence" value="ECO:0007669"/>
    <property type="project" value="TreeGrafter"/>
</dbReference>
<organism evidence="5 6">
    <name type="scientific">Ridgeia piscesae</name>
    <name type="common">Tubeworm</name>
    <dbReference type="NCBI Taxonomy" id="27915"/>
    <lineage>
        <taxon>Eukaryota</taxon>
        <taxon>Metazoa</taxon>
        <taxon>Spiralia</taxon>
        <taxon>Lophotrochozoa</taxon>
        <taxon>Annelida</taxon>
        <taxon>Polychaeta</taxon>
        <taxon>Sedentaria</taxon>
        <taxon>Canalipalpata</taxon>
        <taxon>Sabellida</taxon>
        <taxon>Siboglinidae</taxon>
        <taxon>Ridgeia</taxon>
    </lineage>
</organism>
<proteinExistence type="predicted"/>
<dbReference type="PANTHER" id="PTHR46377">
    <property type="entry name" value="DUAL SPECIFICITY PROTEIN PHOSPHATASE 19"/>
    <property type="match status" value="1"/>
</dbReference>
<dbReference type="SMART" id="SM00195">
    <property type="entry name" value="DSPc"/>
    <property type="match status" value="1"/>
</dbReference>
<dbReference type="PROSITE" id="PS50054">
    <property type="entry name" value="TYR_PHOSPHATASE_DUAL"/>
    <property type="match status" value="1"/>
</dbReference>
<dbReference type="InterPro" id="IPR029021">
    <property type="entry name" value="Prot-tyrosine_phosphatase-like"/>
</dbReference>
<dbReference type="Proteomes" id="UP001209878">
    <property type="component" value="Unassembled WGS sequence"/>
</dbReference>
<dbReference type="PANTHER" id="PTHR46377:SF1">
    <property type="entry name" value="DUAL SPECIFICITY PROTEIN PHOSPHATASE 19"/>
    <property type="match status" value="1"/>
</dbReference>
<dbReference type="EMBL" id="JAODUO010000590">
    <property type="protein sequence ID" value="KAK2177581.1"/>
    <property type="molecule type" value="Genomic_DNA"/>
</dbReference>
<dbReference type="PRINTS" id="PR01908">
    <property type="entry name" value="ADSPHPHTASE"/>
</dbReference>
<dbReference type="GO" id="GO:0008579">
    <property type="term" value="F:JUN kinase phosphatase activity"/>
    <property type="evidence" value="ECO:0007669"/>
    <property type="project" value="TreeGrafter"/>
</dbReference>
<dbReference type="PROSITE" id="PS50056">
    <property type="entry name" value="TYR_PHOSPHATASE_2"/>
    <property type="match status" value="1"/>
</dbReference>
<evidence type="ECO:0000256" key="1">
    <source>
        <dbReference type="ARBA" id="ARBA00022801"/>
    </source>
</evidence>
<reference evidence="5" key="1">
    <citation type="journal article" date="2023" name="Mol. Biol. Evol.">
        <title>Third-Generation Sequencing Reveals the Adaptive Role of the Epigenome in Three Deep-Sea Polychaetes.</title>
        <authorList>
            <person name="Perez M."/>
            <person name="Aroh O."/>
            <person name="Sun Y."/>
            <person name="Lan Y."/>
            <person name="Juniper S.K."/>
            <person name="Young C.R."/>
            <person name="Angers B."/>
            <person name="Qian P.Y."/>
        </authorList>
    </citation>
    <scope>NUCLEOTIDE SEQUENCE</scope>
    <source>
        <strain evidence="5">R07B-5</strain>
    </source>
</reference>
<keyword evidence="2" id="KW-0904">Protein phosphatase</keyword>
<feature type="domain" description="Tyrosine-protein phosphatase" evidence="3">
    <location>
        <begin position="62"/>
        <end position="204"/>
    </location>
</feature>
<evidence type="ECO:0000313" key="6">
    <source>
        <dbReference type="Proteomes" id="UP001209878"/>
    </source>
</evidence>
<evidence type="ECO:0008006" key="7">
    <source>
        <dbReference type="Google" id="ProtNLM"/>
    </source>
</evidence>
<sequence length="204" mass="22371">MASFMNEIKMFPKSALRTTTTHVTTPGGRQLKETLEVDGTSVITDLNVNSYGFVADYMPDLQVAQVLPGLLMGSQDVATDLSLLAQHHVTHVLNVASLTTDPAMYTDHIIYQHTPILDVPDTDITGYFDECFAFIDAARQDGCVFVHCNAGVSRSAAVVIAYLMSSEQSSFDDALAHLKSRRPSVRPNDGFMTALRKYSPQHDS</sequence>
<feature type="domain" description="Tyrosine specific protein phosphatases" evidence="4">
    <location>
        <begin position="125"/>
        <end position="185"/>
    </location>
</feature>
<evidence type="ECO:0000259" key="4">
    <source>
        <dbReference type="PROSITE" id="PS50056"/>
    </source>
</evidence>
<evidence type="ECO:0000313" key="5">
    <source>
        <dbReference type="EMBL" id="KAK2177581.1"/>
    </source>
</evidence>
<name>A0AAD9NR65_RIDPI</name>
<keyword evidence="6" id="KW-1185">Reference proteome</keyword>
<dbReference type="PROSITE" id="PS00383">
    <property type="entry name" value="TYR_PHOSPHATASE_1"/>
    <property type="match status" value="1"/>
</dbReference>
<dbReference type="Pfam" id="PF00782">
    <property type="entry name" value="DSPc"/>
    <property type="match status" value="1"/>
</dbReference>
<evidence type="ECO:0000256" key="2">
    <source>
        <dbReference type="ARBA" id="ARBA00022912"/>
    </source>
</evidence>
<gene>
    <name evidence="5" type="ORF">NP493_591g02056</name>
</gene>
<accession>A0AAD9NR65</accession>
<comment type="caution">
    <text evidence="5">The sequence shown here is derived from an EMBL/GenBank/DDBJ whole genome shotgun (WGS) entry which is preliminary data.</text>
</comment>
<evidence type="ECO:0000259" key="3">
    <source>
        <dbReference type="PROSITE" id="PS50054"/>
    </source>
</evidence>
<dbReference type="Gene3D" id="3.90.190.10">
    <property type="entry name" value="Protein tyrosine phosphatase superfamily"/>
    <property type="match status" value="1"/>
</dbReference>
<dbReference type="InterPro" id="IPR020422">
    <property type="entry name" value="TYR_PHOSPHATASE_DUAL_dom"/>
</dbReference>